<evidence type="ECO:0000313" key="2">
    <source>
        <dbReference type="Proteomes" id="UP001595420"/>
    </source>
</evidence>
<protein>
    <submittedName>
        <fullName evidence="1">Uncharacterized protein</fullName>
    </submittedName>
</protein>
<proteinExistence type="predicted"/>
<comment type="caution">
    <text evidence="1">The sequence shown here is derived from an EMBL/GenBank/DDBJ whole genome shotgun (WGS) entry which is preliminary data.</text>
</comment>
<reference evidence="2" key="1">
    <citation type="journal article" date="2019" name="Int. J. Syst. Evol. Microbiol.">
        <title>The Global Catalogue of Microorganisms (GCM) 10K type strain sequencing project: providing services to taxonomists for standard genome sequencing and annotation.</title>
        <authorList>
            <consortium name="The Broad Institute Genomics Platform"/>
            <consortium name="The Broad Institute Genome Sequencing Center for Infectious Disease"/>
            <person name="Wu L."/>
            <person name="Ma J."/>
        </authorList>
    </citation>
    <scope>NUCLEOTIDE SEQUENCE [LARGE SCALE GENOMIC DNA]</scope>
    <source>
        <strain evidence="2">CGMCC 1.16855</strain>
    </source>
</reference>
<gene>
    <name evidence="1" type="ORF">ACFOD3_20425</name>
</gene>
<dbReference type="RefSeq" id="WP_216838354.1">
    <property type="nucleotide sequence ID" value="NZ_JAFNJS010000006.1"/>
</dbReference>
<name>A0ABV7BX51_9PROT</name>
<accession>A0ABV7BX51</accession>
<dbReference type="Proteomes" id="UP001595420">
    <property type="component" value="Unassembled WGS sequence"/>
</dbReference>
<sequence>MALWEEVKAAWRAAEGAAPARERLGVLEPPASLPRGLTRLVPGYGHKPRIGVRAWRRPNEDTSDIEVLMRRAGGA</sequence>
<dbReference type="EMBL" id="JBHRSB010000006">
    <property type="protein sequence ID" value="MFC3002276.1"/>
    <property type="molecule type" value="Genomic_DNA"/>
</dbReference>
<evidence type="ECO:0000313" key="1">
    <source>
        <dbReference type="EMBL" id="MFC3002276.1"/>
    </source>
</evidence>
<organism evidence="1 2">
    <name type="scientific">Falsiroseomonas tokyonensis</name>
    <dbReference type="NCBI Taxonomy" id="430521"/>
    <lineage>
        <taxon>Bacteria</taxon>
        <taxon>Pseudomonadati</taxon>
        <taxon>Pseudomonadota</taxon>
        <taxon>Alphaproteobacteria</taxon>
        <taxon>Acetobacterales</taxon>
        <taxon>Roseomonadaceae</taxon>
        <taxon>Falsiroseomonas</taxon>
    </lineage>
</organism>
<keyword evidence="2" id="KW-1185">Reference proteome</keyword>